<proteinExistence type="predicted"/>
<keyword evidence="2" id="KW-1185">Reference proteome</keyword>
<organism evidence="1 2">
    <name type="scientific">Pedobacter caeni</name>
    <dbReference type="NCBI Taxonomy" id="288992"/>
    <lineage>
        <taxon>Bacteria</taxon>
        <taxon>Pseudomonadati</taxon>
        <taxon>Bacteroidota</taxon>
        <taxon>Sphingobacteriia</taxon>
        <taxon>Sphingobacteriales</taxon>
        <taxon>Sphingobacteriaceae</taxon>
        <taxon>Pedobacter</taxon>
    </lineage>
</organism>
<dbReference type="AlphaFoldDB" id="A0A1M4ZSA1"/>
<evidence type="ECO:0000313" key="2">
    <source>
        <dbReference type="Proteomes" id="UP000184287"/>
    </source>
</evidence>
<reference evidence="2" key="1">
    <citation type="submission" date="2016-11" db="EMBL/GenBank/DDBJ databases">
        <authorList>
            <person name="Varghese N."/>
            <person name="Submissions S."/>
        </authorList>
    </citation>
    <scope>NUCLEOTIDE SEQUENCE [LARGE SCALE GENOMIC DNA]</scope>
    <source>
        <strain evidence="2">DSM 16990</strain>
    </source>
</reference>
<accession>A0A1M4ZSA1</accession>
<name>A0A1M4ZSA1_9SPHI</name>
<evidence type="ECO:0000313" key="1">
    <source>
        <dbReference type="EMBL" id="SHF20929.1"/>
    </source>
</evidence>
<dbReference type="RefSeq" id="WP_073230363.1">
    <property type="nucleotide sequence ID" value="NZ_FQUQ01000002.1"/>
</dbReference>
<sequence length="203" mass="23493">MEKELLFLKDFVEGKLKGAELEAALIENPALETLLSDDSINWNGTYLSETSPFLYLAEQNLKTIAGCYNAQGFLQLFLTKKNVSFSAYKEYEEIHSLILDAQPKYVDADMTFIEHYILPVREGLKTKTEIKLAVKTRFNEMFRYHGKAPKWVQNPQWIIKDSQPLFFLGQFEIKDCALFRDNGFVYLFVNEGNGAIETVKQFY</sequence>
<dbReference type="Proteomes" id="UP000184287">
    <property type="component" value="Unassembled WGS sequence"/>
</dbReference>
<dbReference type="STRING" id="288992.SAMN04488522_102441"/>
<dbReference type="EMBL" id="FQUQ01000002">
    <property type="protein sequence ID" value="SHF20929.1"/>
    <property type="molecule type" value="Genomic_DNA"/>
</dbReference>
<protein>
    <submittedName>
        <fullName evidence="1">Uncharacterized protein</fullName>
    </submittedName>
</protein>
<gene>
    <name evidence="1" type="ORF">SAMN04488522_102441</name>
</gene>
<dbReference type="OrthoDB" id="8904414at2"/>